<dbReference type="RefSeq" id="WP_377402130.1">
    <property type="nucleotide sequence ID" value="NZ_JBHTFQ010000004.1"/>
</dbReference>
<protein>
    <submittedName>
        <fullName evidence="1">Uncharacterized protein</fullName>
    </submittedName>
</protein>
<name>A0ABW2UHV9_9RHOB</name>
<sequence>MQSFDRLALLTLVAALSLWVILPFSPVAAGALTGAGLLQALCLGQGPLL</sequence>
<dbReference type="Proteomes" id="UP001596516">
    <property type="component" value="Unassembled WGS sequence"/>
</dbReference>
<keyword evidence="2" id="KW-1185">Reference proteome</keyword>
<evidence type="ECO:0000313" key="1">
    <source>
        <dbReference type="EMBL" id="MFC7704232.1"/>
    </source>
</evidence>
<comment type="caution">
    <text evidence="1">The sequence shown here is derived from an EMBL/GenBank/DDBJ whole genome shotgun (WGS) entry which is preliminary data.</text>
</comment>
<reference evidence="2" key="1">
    <citation type="journal article" date="2019" name="Int. J. Syst. Evol. Microbiol.">
        <title>The Global Catalogue of Microorganisms (GCM) 10K type strain sequencing project: providing services to taxonomists for standard genome sequencing and annotation.</title>
        <authorList>
            <consortium name="The Broad Institute Genomics Platform"/>
            <consortium name="The Broad Institute Genome Sequencing Center for Infectious Disease"/>
            <person name="Wu L."/>
            <person name="Ma J."/>
        </authorList>
    </citation>
    <scope>NUCLEOTIDE SEQUENCE [LARGE SCALE GENOMIC DNA]</scope>
    <source>
        <strain evidence="2">CGMCC 1.12750</strain>
    </source>
</reference>
<evidence type="ECO:0000313" key="2">
    <source>
        <dbReference type="Proteomes" id="UP001596516"/>
    </source>
</evidence>
<dbReference type="EMBL" id="JBHTFQ010000004">
    <property type="protein sequence ID" value="MFC7704232.1"/>
    <property type="molecule type" value="Genomic_DNA"/>
</dbReference>
<organism evidence="1 2">
    <name type="scientific">Plastorhodobacter daqingensis</name>
    <dbReference type="NCBI Taxonomy" id="1387281"/>
    <lineage>
        <taxon>Bacteria</taxon>
        <taxon>Pseudomonadati</taxon>
        <taxon>Pseudomonadota</taxon>
        <taxon>Alphaproteobacteria</taxon>
        <taxon>Rhodobacterales</taxon>
        <taxon>Paracoccaceae</taxon>
        <taxon>Plastorhodobacter</taxon>
    </lineage>
</organism>
<gene>
    <name evidence="1" type="ORF">ACFQXB_08505</name>
</gene>
<accession>A0ABW2UHV9</accession>
<proteinExistence type="predicted"/>